<dbReference type="RefSeq" id="WP_269275172.1">
    <property type="nucleotide sequence ID" value="NZ_JAPVOI010000003.1"/>
</dbReference>
<dbReference type="PROSITE" id="PS00806">
    <property type="entry name" value="ALDOLASE_CLASS_II_2"/>
    <property type="match status" value="1"/>
</dbReference>
<comment type="catalytic activity">
    <reaction evidence="1 11">
        <text>beta-D-fructose 1,6-bisphosphate = D-glyceraldehyde 3-phosphate + dihydroxyacetone phosphate</text>
        <dbReference type="Rhea" id="RHEA:14729"/>
        <dbReference type="ChEBI" id="CHEBI:32966"/>
        <dbReference type="ChEBI" id="CHEBI:57642"/>
        <dbReference type="ChEBI" id="CHEBI:59776"/>
        <dbReference type="EC" id="4.1.2.13"/>
    </reaction>
</comment>
<evidence type="ECO:0000313" key="13">
    <source>
        <dbReference type="Proteomes" id="UP001079430"/>
    </source>
</evidence>
<keyword evidence="9 11" id="KW-0324">Glycolysis</keyword>
<evidence type="ECO:0000256" key="7">
    <source>
        <dbReference type="ARBA" id="ARBA00022723"/>
    </source>
</evidence>
<dbReference type="InterPro" id="IPR000771">
    <property type="entry name" value="FBA_II"/>
</dbReference>
<evidence type="ECO:0000256" key="11">
    <source>
        <dbReference type="RuleBase" id="RU365019"/>
    </source>
</evidence>
<reference evidence="12" key="1">
    <citation type="submission" date="2022-10" db="EMBL/GenBank/DDBJ databases">
        <title>Whole genome sequencing of three plant growth promoting bacteria isolated from Vachellia tortilis subsp. raddiana in Morocco.</title>
        <authorList>
            <person name="Hnini M."/>
            <person name="Zouagui R."/>
            <person name="Zouagui H."/>
            <person name="Chemao Elfihri M.-W."/>
            <person name="Ibrahimi A."/>
            <person name="Sbabou L."/>
            <person name="Aurag J."/>
        </authorList>
    </citation>
    <scope>NUCLEOTIDE SEQUENCE</scope>
    <source>
        <strain evidence="12">LMR678</strain>
    </source>
</reference>
<comment type="pathway">
    <text evidence="4">Carbohydrate biosynthesis; Calvin cycle.</text>
</comment>
<dbReference type="NCBIfam" id="TIGR01521">
    <property type="entry name" value="FruBisAldo_II_B"/>
    <property type="match status" value="1"/>
</dbReference>
<comment type="similarity">
    <text evidence="5 11">Belongs to the class II fructose-bisphosphate aldolase family.</text>
</comment>
<keyword evidence="13" id="KW-1185">Reference proteome</keyword>
<keyword evidence="10 11" id="KW-0456">Lyase</keyword>
<dbReference type="PANTHER" id="PTHR30304">
    <property type="entry name" value="D-TAGATOSE-1,6-BISPHOSPHATE ALDOLASE"/>
    <property type="match status" value="1"/>
</dbReference>
<dbReference type="PIRSF" id="PIRSF001359">
    <property type="entry name" value="F_bP_aldolase_II"/>
    <property type="match status" value="1"/>
</dbReference>
<comment type="pathway">
    <text evidence="3 11">Carbohydrate degradation; glycolysis; D-glyceraldehyde 3-phosphate and glycerone phosphate from D-glucose: step 4/4.</text>
</comment>
<evidence type="ECO:0000256" key="6">
    <source>
        <dbReference type="ARBA" id="ARBA00022567"/>
    </source>
</evidence>
<dbReference type="Gene3D" id="3.20.20.70">
    <property type="entry name" value="Aldolase class I"/>
    <property type="match status" value="1"/>
</dbReference>
<dbReference type="Pfam" id="PF01116">
    <property type="entry name" value="F_bP_aldolase"/>
    <property type="match status" value="1"/>
</dbReference>
<evidence type="ECO:0000256" key="9">
    <source>
        <dbReference type="ARBA" id="ARBA00023152"/>
    </source>
</evidence>
<comment type="function">
    <text evidence="2 11">Catalyzes the aldol condensation of dihydroxyacetone phosphate (DHAP or glycerone-phosphate) with glyceraldehyde 3-phosphate (G3P) to form fructose 1,6-bisphosphate (FBP) in gluconeogenesis and the reverse reaction in glycolysis.</text>
</comment>
<evidence type="ECO:0000256" key="5">
    <source>
        <dbReference type="ARBA" id="ARBA00005812"/>
    </source>
</evidence>
<comment type="cofactor">
    <cofactor evidence="11">
        <name>Zn(2+)</name>
        <dbReference type="ChEBI" id="CHEBI:29105"/>
    </cofactor>
    <text evidence="11">One is catalytic and the other provides a structural contribution.</text>
</comment>
<dbReference type="EC" id="4.1.2.13" evidence="11"/>
<evidence type="ECO:0000256" key="10">
    <source>
        <dbReference type="ARBA" id="ARBA00023239"/>
    </source>
</evidence>
<keyword evidence="7 11" id="KW-0479">Metal-binding</keyword>
<gene>
    <name evidence="12" type="primary">fba</name>
    <name evidence="12" type="ORF">O3W52_02380</name>
</gene>
<evidence type="ECO:0000256" key="2">
    <source>
        <dbReference type="ARBA" id="ARBA00002181"/>
    </source>
</evidence>
<protein>
    <recommendedName>
        <fullName evidence="11">Fructose-1,6-bisphosphate aldolase</fullName>
        <shortName evidence="11">FBP aldolase</shortName>
        <ecNumber evidence="11">4.1.2.13</ecNumber>
    </recommendedName>
</protein>
<keyword evidence="8 11" id="KW-0862">Zinc</keyword>
<sequence>MARITLRQLLDHAAEHTYGVPAFNINNMEQGLAIMEAARACDAPVILQVSRGARSYANDIMLAKMMEALEEMYPDIPLCIHQDHGNNVATCLTAIQHGFTSVMMDGSLKEDAKTPADYAYNVAITAEVSRLAHMVGASVEGELGCLGSLETGHGEAEDGHGFEGALDRSQLLTDPDEAARFVAETEVDALAVAIGTSHGAYKFTRKPTGEVLAMDVIEKIHHRLPDTHIVMHGSSSVPQEWQDVFNAHGGEMRETYGVPVEEIVRGIRFGVRKVNIDTDLRLAAAAAFRRVADTSRTEFDPRKFLKPAMDAMSAVCKARFEAFGTAGNASRIKVTPISEMARRYASGSLKSQTARSEAA</sequence>
<evidence type="ECO:0000256" key="3">
    <source>
        <dbReference type="ARBA" id="ARBA00004714"/>
    </source>
</evidence>
<dbReference type="SUPFAM" id="SSF51569">
    <property type="entry name" value="Aldolase"/>
    <property type="match status" value="1"/>
</dbReference>
<dbReference type="InterPro" id="IPR006412">
    <property type="entry name" value="Fruct_bisP_Calv"/>
</dbReference>
<organism evidence="12 13">
    <name type="scientific">Sinorhizobium psoraleae</name>
    <dbReference type="NCBI Taxonomy" id="520838"/>
    <lineage>
        <taxon>Bacteria</taxon>
        <taxon>Pseudomonadati</taxon>
        <taxon>Pseudomonadota</taxon>
        <taxon>Alphaproteobacteria</taxon>
        <taxon>Hyphomicrobiales</taxon>
        <taxon>Rhizobiaceae</taxon>
        <taxon>Sinorhizobium/Ensifer group</taxon>
        <taxon>Sinorhizobium</taxon>
    </lineage>
</organism>
<evidence type="ECO:0000313" key="12">
    <source>
        <dbReference type="EMBL" id="MCZ4088947.1"/>
    </source>
</evidence>
<name>A0ABT4KD86_9HYPH</name>
<dbReference type="InterPro" id="IPR013785">
    <property type="entry name" value="Aldolase_TIM"/>
</dbReference>
<evidence type="ECO:0000256" key="8">
    <source>
        <dbReference type="ARBA" id="ARBA00022833"/>
    </source>
</evidence>
<proteinExistence type="inferred from homology"/>
<accession>A0ABT4KD86</accession>
<dbReference type="GO" id="GO:0004332">
    <property type="term" value="F:fructose-bisphosphate aldolase activity"/>
    <property type="evidence" value="ECO:0007669"/>
    <property type="project" value="UniProtKB-EC"/>
</dbReference>
<dbReference type="PANTHER" id="PTHR30304:SF0">
    <property type="entry name" value="D-TAGATOSE-1,6-BISPHOSPHATE ALDOLASE SUBUNIT GATY-RELATED"/>
    <property type="match status" value="1"/>
</dbReference>
<comment type="caution">
    <text evidence="12">The sequence shown here is derived from an EMBL/GenBank/DDBJ whole genome shotgun (WGS) entry which is preliminary data.</text>
</comment>
<dbReference type="Proteomes" id="UP001079430">
    <property type="component" value="Unassembled WGS sequence"/>
</dbReference>
<evidence type="ECO:0000256" key="4">
    <source>
        <dbReference type="ARBA" id="ARBA00005215"/>
    </source>
</evidence>
<dbReference type="PROSITE" id="PS00602">
    <property type="entry name" value="ALDOLASE_CLASS_II_1"/>
    <property type="match status" value="1"/>
</dbReference>
<dbReference type="InterPro" id="IPR050246">
    <property type="entry name" value="Class_II_FBP_aldolase"/>
</dbReference>
<dbReference type="NCBIfam" id="TIGR00167">
    <property type="entry name" value="cbbA"/>
    <property type="match status" value="1"/>
</dbReference>
<dbReference type="CDD" id="cd00947">
    <property type="entry name" value="TBP_aldolase_IIB"/>
    <property type="match status" value="1"/>
</dbReference>
<dbReference type="EMBL" id="JAPVOI010000003">
    <property type="protein sequence ID" value="MCZ4088947.1"/>
    <property type="molecule type" value="Genomic_DNA"/>
</dbReference>
<evidence type="ECO:0000256" key="1">
    <source>
        <dbReference type="ARBA" id="ARBA00000441"/>
    </source>
</evidence>
<keyword evidence="6" id="KW-0113">Calvin cycle</keyword>